<dbReference type="PROSITE" id="PS50111">
    <property type="entry name" value="CHEMOTAXIS_TRANSDUC_2"/>
    <property type="match status" value="1"/>
</dbReference>
<feature type="transmembrane region" description="Helical" evidence="8">
    <location>
        <begin position="186"/>
        <end position="206"/>
    </location>
</feature>
<sequence>MKFNIRTKLLGSFLLVVALLLIISGLSIVKMGQMNSNSVQMREYNFPGLVHMENIRTDLYKLRGDLMKIILETRASEFGKIQSTIQEDQKDLASNIKDYGELSLDTEQKVSLESIRQNVERYNAAVPNIIELGVNNDNVRGYQAMLDSVPYLQKAQDTVNLEVEKVVNDANKNIEANIGSYTSGKYTVIIFACLATAIAIVLALWISQGIVGPVSKILSIMVKMAGGDLREQISLKNRDEFGKLASAVNEMITSLRKLIGGTAESAQSVAASSEEISATTEQIASGSQSQAMAAQNINHLIQDLVRGIDEVAKNAEQVSELSSQTRHGAEEGSNAVRESGLGMSNLSEKMGLLEQDSQRIGEIIEVIDEIAEQTNLLALNAAIEAARAGEQGRGFAVVADEVRKLAERSSEATKQIAHIIRGMQKNTVLSVQAVSEVSALSDRTEGLIKGIVDRVNETTHQITGIAAACEEQAAQTNEVLFSIEAVAAGSQESAAAAEETAASSQMLARLADELNSSISAFKLV</sequence>
<dbReference type="PANTHER" id="PTHR32089">
    <property type="entry name" value="METHYL-ACCEPTING CHEMOTAXIS PROTEIN MCPB"/>
    <property type="match status" value="1"/>
</dbReference>
<protein>
    <recommendedName>
        <fullName evidence="13">Methyl-accepting chemotaxis protein</fullName>
    </recommendedName>
</protein>
<dbReference type="SMART" id="SM00304">
    <property type="entry name" value="HAMP"/>
    <property type="match status" value="1"/>
</dbReference>
<evidence type="ECO:0000256" key="1">
    <source>
        <dbReference type="ARBA" id="ARBA00004236"/>
    </source>
</evidence>
<comment type="subcellular location">
    <subcellularLocation>
        <location evidence="1">Cell membrane</location>
    </subcellularLocation>
</comment>
<dbReference type="Pfam" id="PF12729">
    <property type="entry name" value="4HB_MCP_1"/>
    <property type="match status" value="1"/>
</dbReference>
<dbReference type="InterPro" id="IPR024478">
    <property type="entry name" value="HlyB_4HB_MCP"/>
</dbReference>
<feature type="domain" description="HAMP" evidence="10">
    <location>
        <begin position="208"/>
        <end position="260"/>
    </location>
</feature>
<dbReference type="PROSITE" id="PS50885">
    <property type="entry name" value="HAMP"/>
    <property type="match status" value="1"/>
</dbReference>
<dbReference type="EMBL" id="LVWI01000048">
    <property type="protein sequence ID" value="OKP85132.1"/>
    <property type="molecule type" value="Genomic_DNA"/>
</dbReference>
<keyword evidence="3 8" id="KW-0472">Membrane</keyword>
<feature type="domain" description="Methyl-accepting transducer" evidence="9">
    <location>
        <begin position="265"/>
        <end position="508"/>
    </location>
</feature>
<dbReference type="InterPro" id="IPR004089">
    <property type="entry name" value="MCPsignal_dom"/>
</dbReference>
<dbReference type="PRINTS" id="PR00260">
    <property type="entry name" value="CHEMTRNSDUCR"/>
</dbReference>
<comment type="similarity">
    <text evidence="5">Belongs to the methyl-accepting chemotaxis (MCP) protein family.</text>
</comment>
<feature type="region of interest" description="Disordered" evidence="7">
    <location>
        <begin position="318"/>
        <end position="339"/>
    </location>
</feature>
<evidence type="ECO:0000313" key="11">
    <source>
        <dbReference type="EMBL" id="OKP85132.1"/>
    </source>
</evidence>
<evidence type="ECO:0000256" key="7">
    <source>
        <dbReference type="SAM" id="MobiDB-lite"/>
    </source>
</evidence>
<proteinExistence type="inferred from homology"/>
<dbReference type="Pfam" id="PF00672">
    <property type="entry name" value="HAMP"/>
    <property type="match status" value="1"/>
</dbReference>
<dbReference type="CDD" id="cd11386">
    <property type="entry name" value="MCP_signal"/>
    <property type="match status" value="1"/>
</dbReference>
<gene>
    <name evidence="11" type="ORF">A3844_17940</name>
</gene>
<evidence type="ECO:0000256" key="4">
    <source>
        <dbReference type="ARBA" id="ARBA00023224"/>
    </source>
</evidence>
<keyword evidence="4 6" id="KW-0807">Transducer</keyword>
<dbReference type="SMART" id="SM00283">
    <property type="entry name" value="MA"/>
    <property type="match status" value="1"/>
</dbReference>
<keyword evidence="2" id="KW-1003">Cell membrane</keyword>
<organism evidence="11 12">
    <name type="scientific">Paenibacillus helianthi</name>
    <dbReference type="NCBI Taxonomy" id="1349432"/>
    <lineage>
        <taxon>Bacteria</taxon>
        <taxon>Bacillati</taxon>
        <taxon>Bacillota</taxon>
        <taxon>Bacilli</taxon>
        <taxon>Bacillales</taxon>
        <taxon>Paenibacillaceae</taxon>
        <taxon>Paenibacillus</taxon>
    </lineage>
</organism>
<keyword evidence="12" id="KW-1185">Reference proteome</keyword>
<dbReference type="Proteomes" id="UP000186058">
    <property type="component" value="Unassembled WGS sequence"/>
</dbReference>
<dbReference type="RefSeq" id="WP_074108151.1">
    <property type="nucleotide sequence ID" value="NZ_LVWI01000048.1"/>
</dbReference>
<evidence type="ECO:0000313" key="12">
    <source>
        <dbReference type="Proteomes" id="UP000186058"/>
    </source>
</evidence>
<keyword evidence="8" id="KW-0812">Transmembrane</keyword>
<evidence type="ECO:0000256" key="3">
    <source>
        <dbReference type="ARBA" id="ARBA00023136"/>
    </source>
</evidence>
<dbReference type="Gene3D" id="1.10.287.950">
    <property type="entry name" value="Methyl-accepting chemotaxis protein"/>
    <property type="match status" value="1"/>
</dbReference>
<dbReference type="Pfam" id="PF00015">
    <property type="entry name" value="MCPsignal"/>
    <property type="match status" value="1"/>
</dbReference>
<evidence type="ECO:0000259" key="9">
    <source>
        <dbReference type="PROSITE" id="PS50111"/>
    </source>
</evidence>
<dbReference type="InterPro" id="IPR004090">
    <property type="entry name" value="Chemotax_Me-accpt_rcpt"/>
</dbReference>
<comment type="caution">
    <text evidence="11">The sequence shown here is derived from an EMBL/GenBank/DDBJ whole genome shotgun (WGS) entry which is preliminary data.</text>
</comment>
<reference evidence="11 12" key="1">
    <citation type="submission" date="2016-03" db="EMBL/GenBank/DDBJ databases">
        <authorList>
            <person name="Sant'Anna F.H."/>
            <person name="Ambrosini A."/>
            <person name="Souza R."/>
            <person name="Bach E."/>
            <person name="Fernandes G."/>
            <person name="Balsanelli E."/>
            <person name="Baura V.A."/>
            <person name="Souza E.M."/>
            <person name="Passaglia L."/>
        </authorList>
    </citation>
    <scope>NUCLEOTIDE SEQUENCE [LARGE SCALE GENOMIC DNA]</scope>
    <source>
        <strain evidence="11 12">P26E</strain>
    </source>
</reference>
<name>A0ABX3EKR0_9BACL</name>
<evidence type="ECO:0008006" key="13">
    <source>
        <dbReference type="Google" id="ProtNLM"/>
    </source>
</evidence>
<dbReference type="SUPFAM" id="SSF58104">
    <property type="entry name" value="Methyl-accepting chemotaxis protein (MCP) signaling domain"/>
    <property type="match status" value="1"/>
</dbReference>
<dbReference type="CDD" id="cd06225">
    <property type="entry name" value="HAMP"/>
    <property type="match status" value="1"/>
</dbReference>
<dbReference type="PANTHER" id="PTHR32089:SF112">
    <property type="entry name" value="LYSOZYME-LIKE PROTEIN-RELATED"/>
    <property type="match status" value="1"/>
</dbReference>
<keyword evidence="8" id="KW-1133">Transmembrane helix</keyword>
<evidence type="ECO:0000259" key="10">
    <source>
        <dbReference type="PROSITE" id="PS50885"/>
    </source>
</evidence>
<evidence type="ECO:0000256" key="2">
    <source>
        <dbReference type="ARBA" id="ARBA00022475"/>
    </source>
</evidence>
<dbReference type="InterPro" id="IPR003660">
    <property type="entry name" value="HAMP_dom"/>
</dbReference>
<accession>A0ABX3EKR0</accession>
<evidence type="ECO:0000256" key="8">
    <source>
        <dbReference type="SAM" id="Phobius"/>
    </source>
</evidence>
<evidence type="ECO:0000256" key="5">
    <source>
        <dbReference type="ARBA" id="ARBA00029447"/>
    </source>
</evidence>
<evidence type="ECO:0000256" key="6">
    <source>
        <dbReference type="PROSITE-ProRule" id="PRU00284"/>
    </source>
</evidence>